<organism evidence="9 10">
    <name type="scientific">Photinus pyralis</name>
    <name type="common">Common eastern firefly</name>
    <name type="synonym">Lampyris pyralis</name>
    <dbReference type="NCBI Taxonomy" id="7054"/>
    <lineage>
        <taxon>Eukaryota</taxon>
        <taxon>Metazoa</taxon>
        <taxon>Ecdysozoa</taxon>
        <taxon>Arthropoda</taxon>
        <taxon>Hexapoda</taxon>
        <taxon>Insecta</taxon>
        <taxon>Pterygota</taxon>
        <taxon>Neoptera</taxon>
        <taxon>Endopterygota</taxon>
        <taxon>Coleoptera</taxon>
        <taxon>Polyphaga</taxon>
        <taxon>Elateriformia</taxon>
        <taxon>Elateroidea</taxon>
        <taxon>Lampyridae</taxon>
        <taxon>Lampyrinae</taxon>
        <taxon>Photinus</taxon>
    </lineage>
</organism>
<keyword evidence="5" id="KW-0328">Glycosyltransferase</keyword>
<accession>A0A5N4AHI0</accession>
<evidence type="ECO:0000313" key="9">
    <source>
        <dbReference type="EMBL" id="KAB0796749.1"/>
    </source>
</evidence>
<dbReference type="EMBL" id="VVIM01000007">
    <property type="protein sequence ID" value="KAB0796749.1"/>
    <property type="molecule type" value="Genomic_DNA"/>
</dbReference>
<evidence type="ECO:0000256" key="2">
    <source>
        <dbReference type="ARBA" id="ARBA00006962"/>
    </source>
</evidence>
<name>A0A5N4AHI0_PHOPY</name>
<sequence length="163" mass="18533">MNGKRLFVTVGTTKFDKLLKTVTNEEILGILHKLGYNQIQLQVGNGSYVEVKHESIELSYNTYFEDFDNEIEKSDLVISHAGAGSCLQVLKKKKPLIVVINDDLMDNHQLELAQELERQGYLYYGTCSTLNKLLLQDITKLAEYPTSNKTLFAKYINKCMGFS</sequence>
<dbReference type="EC" id="2.4.1.141" evidence="3"/>
<dbReference type="InterPro" id="IPR007235">
    <property type="entry name" value="Glyco_trans_28_C"/>
</dbReference>
<dbReference type="Proteomes" id="UP000327044">
    <property type="component" value="Unassembled WGS sequence"/>
</dbReference>
<evidence type="ECO:0000256" key="1">
    <source>
        <dbReference type="ARBA" id="ARBA00004240"/>
    </source>
</evidence>
<comment type="caution">
    <text evidence="9">The sequence shown here is derived from an EMBL/GenBank/DDBJ whole genome shotgun (WGS) entry which is preliminary data.</text>
</comment>
<dbReference type="AlphaFoldDB" id="A0A5N4AHI0"/>
<dbReference type="GO" id="GO:0005783">
    <property type="term" value="C:endoplasmic reticulum"/>
    <property type="evidence" value="ECO:0007669"/>
    <property type="project" value="UniProtKB-SubCell"/>
</dbReference>
<keyword evidence="7" id="KW-0256">Endoplasmic reticulum</keyword>
<evidence type="ECO:0000259" key="8">
    <source>
        <dbReference type="Pfam" id="PF04101"/>
    </source>
</evidence>
<feature type="domain" description="Glycosyl transferase family 28 C-terminal" evidence="8">
    <location>
        <begin position="6"/>
        <end position="149"/>
    </location>
</feature>
<dbReference type="InterPro" id="IPR039042">
    <property type="entry name" value="Alg13-like"/>
</dbReference>
<gene>
    <name evidence="9" type="ORF">PPYR_10810</name>
</gene>
<comment type="similarity">
    <text evidence="2">Belongs to the glycosyltransferase 28 family.</text>
</comment>
<dbReference type="Gene3D" id="3.40.50.2000">
    <property type="entry name" value="Glycogen Phosphorylase B"/>
    <property type="match status" value="1"/>
</dbReference>
<protein>
    <recommendedName>
        <fullName evidence="4">UDP-N-acetylglucosamine transferase subunit ALG13</fullName>
        <ecNumber evidence="3">2.4.1.141</ecNumber>
    </recommendedName>
</protein>
<dbReference type="GO" id="GO:0006488">
    <property type="term" value="P:dolichol-linked oligosaccharide biosynthetic process"/>
    <property type="evidence" value="ECO:0007669"/>
    <property type="project" value="InterPro"/>
</dbReference>
<evidence type="ECO:0000256" key="3">
    <source>
        <dbReference type="ARBA" id="ARBA00012614"/>
    </source>
</evidence>
<dbReference type="Pfam" id="PF04101">
    <property type="entry name" value="Glyco_tran_28_C"/>
    <property type="match status" value="1"/>
</dbReference>
<dbReference type="GO" id="GO:0004577">
    <property type="term" value="F:N-acetylglucosaminyldiphosphodolichol N-acetylglucosaminyltransferase activity"/>
    <property type="evidence" value="ECO:0007669"/>
    <property type="project" value="UniProtKB-EC"/>
</dbReference>
<proteinExistence type="inferred from homology"/>
<evidence type="ECO:0000256" key="6">
    <source>
        <dbReference type="ARBA" id="ARBA00022679"/>
    </source>
</evidence>
<evidence type="ECO:0000256" key="5">
    <source>
        <dbReference type="ARBA" id="ARBA00022676"/>
    </source>
</evidence>
<evidence type="ECO:0000256" key="4">
    <source>
        <dbReference type="ARBA" id="ARBA00017468"/>
    </source>
</evidence>
<dbReference type="PANTHER" id="PTHR12867:SF6">
    <property type="entry name" value="N-ACETYLGLUCOSAMINYLDIPHOSPHODOLICHOL N-ACETYLGLUCOSAMINYLTRANSFERASE"/>
    <property type="match status" value="1"/>
</dbReference>
<dbReference type="InParanoid" id="A0A5N4AHI0"/>
<dbReference type="OrthoDB" id="20273at2759"/>
<evidence type="ECO:0000313" key="10">
    <source>
        <dbReference type="Proteomes" id="UP000327044"/>
    </source>
</evidence>
<keyword evidence="6" id="KW-0808">Transferase</keyword>
<evidence type="ECO:0000256" key="7">
    <source>
        <dbReference type="ARBA" id="ARBA00022824"/>
    </source>
</evidence>
<dbReference type="FunCoup" id="A0A5N4AHI0">
    <property type="interactions" value="716"/>
</dbReference>
<comment type="subcellular location">
    <subcellularLocation>
        <location evidence="1">Endoplasmic reticulum</location>
    </subcellularLocation>
</comment>
<dbReference type="PANTHER" id="PTHR12867">
    <property type="entry name" value="GLYCOSYL TRANSFERASE-RELATED"/>
    <property type="match status" value="1"/>
</dbReference>
<keyword evidence="10" id="KW-1185">Reference proteome</keyword>
<dbReference type="SUPFAM" id="SSF53756">
    <property type="entry name" value="UDP-Glycosyltransferase/glycogen phosphorylase"/>
    <property type="match status" value="1"/>
</dbReference>
<reference evidence="9 10" key="1">
    <citation type="journal article" date="2018" name="Elife">
        <title>Firefly genomes illuminate parallel origins of bioluminescence in beetles.</title>
        <authorList>
            <person name="Fallon T.R."/>
            <person name="Lower S.E."/>
            <person name="Chang C.H."/>
            <person name="Bessho-Uehara M."/>
            <person name="Martin G.J."/>
            <person name="Bewick A.J."/>
            <person name="Behringer M."/>
            <person name="Debat H.J."/>
            <person name="Wong I."/>
            <person name="Day J.C."/>
            <person name="Suvorov A."/>
            <person name="Silva C.J."/>
            <person name="Stanger-Hall K.F."/>
            <person name="Hall D.W."/>
            <person name="Schmitz R.J."/>
            <person name="Nelson D.R."/>
            <person name="Lewis S.M."/>
            <person name="Shigenobu S."/>
            <person name="Bybee S.M."/>
            <person name="Larracuente A.M."/>
            <person name="Oba Y."/>
            <person name="Weng J.K."/>
        </authorList>
    </citation>
    <scope>NUCLEOTIDE SEQUENCE [LARGE SCALE GENOMIC DNA]</scope>
    <source>
        <strain evidence="9">1611_PpyrPB1</strain>
        <tissue evidence="9">Whole body</tissue>
    </source>
</reference>